<feature type="non-terminal residue" evidence="2">
    <location>
        <position position="1"/>
    </location>
</feature>
<keyword evidence="3" id="KW-1185">Reference proteome</keyword>
<reference evidence="2" key="1">
    <citation type="submission" date="2022-11" db="EMBL/GenBank/DDBJ databases">
        <authorList>
            <person name="Scott C."/>
            <person name="Bruce N."/>
        </authorList>
    </citation>
    <scope>NUCLEOTIDE SEQUENCE</scope>
</reference>
<dbReference type="Proteomes" id="UP000838763">
    <property type="component" value="Unassembled WGS sequence"/>
</dbReference>
<dbReference type="AlphaFoldDB" id="A0A9P1HB77"/>
<organism evidence="2 3">
    <name type="scientific">Parascedosporium putredinis</name>
    <dbReference type="NCBI Taxonomy" id="1442378"/>
    <lineage>
        <taxon>Eukaryota</taxon>
        <taxon>Fungi</taxon>
        <taxon>Dikarya</taxon>
        <taxon>Ascomycota</taxon>
        <taxon>Pezizomycotina</taxon>
        <taxon>Sordariomycetes</taxon>
        <taxon>Hypocreomycetidae</taxon>
        <taxon>Microascales</taxon>
        <taxon>Microascaceae</taxon>
        <taxon>Parascedosporium</taxon>
    </lineage>
</organism>
<name>A0A9P1HB77_9PEZI</name>
<proteinExistence type="predicted"/>
<feature type="compositionally biased region" description="Acidic residues" evidence="1">
    <location>
        <begin position="13"/>
        <end position="24"/>
    </location>
</feature>
<comment type="caution">
    <text evidence="2">The sequence shown here is derived from an EMBL/GenBank/DDBJ whole genome shotgun (WGS) entry which is preliminary data.</text>
</comment>
<sequence>YWTSSSGQVTVVEAEEGDAMEQAE</sequence>
<evidence type="ECO:0000256" key="1">
    <source>
        <dbReference type="SAM" id="MobiDB-lite"/>
    </source>
</evidence>
<accession>A0A9P1HB77</accession>
<evidence type="ECO:0000313" key="2">
    <source>
        <dbReference type="EMBL" id="CAI4219422.1"/>
    </source>
</evidence>
<dbReference type="EMBL" id="CALLCH030000019">
    <property type="protein sequence ID" value="CAI4219422.1"/>
    <property type="molecule type" value="Genomic_DNA"/>
</dbReference>
<gene>
    <name evidence="2" type="ORF">PPNO1_LOCUS8985</name>
</gene>
<evidence type="ECO:0000313" key="3">
    <source>
        <dbReference type="Proteomes" id="UP000838763"/>
    </source>
</evidence>
<protein>
    <submittedName>
        <fullName evidence="2">Uncharacterized protein</fullName>
    </submittedName>
</protein>
<feature type="region of interest" description="Disordered" evidence="1">
    <location>
        <begin position="1"/>
        <end position="24"/>
    </location>
</feature>